<dbReference type="InterPro" id="IPR029056">
    <property type="entry name" value="Ribokinase-like"/>
</dbReference>
<protein>
    <submittedName>
        <fullName evidence="6">Sugar kinase, ribokinase family</fullName>
    </submittedName>
</protein>
<feature type="compositionally biased region" description="Acidic residues" evidence="4">
    <location>
        <begin position="9"/>
        <end position="20"/>
    </location>
</feature>
<comment type="similarity">
    <text evidence="1">Belongs to the carbohydrate kinase PfkB family.</text>
</comment>
<dbReference type="Gene3D" id="3.40.1190.20">
    <property type="match status" value="1"/>
</dbReference>
<dbReference type="Proteomes" id="UP000030710">
    <property type="component" value="Unassembled WGS sequence"/>
</dbReference>
<dbReference type="InterPro" id="IPR052700">
    <property type="entry name" value="Carb_kinase_PfkB-like"/>
</dbReference>
<dbReference type="SUPFAM" id="SSF53613">
    <property type="entry name" value="Ribokinase-like"/>
    <property type="match status" value="1"/>
</dbReference>
<evidence type="ECO:0000313" key="7">
    <source>
        <dbReference type="Proteomes" id="UP000030710"/>
    </source>
</evidence>
<dbReference type="PANTHER" id="PTHR43320">
    <property type="entry name" value="SUGAR KINASE"/>
    <property type="match status" value="1"/>
</dbReference>
<gene>
    <name evidence="6" type="ORF">J07HQW2_02697</name>
</gene>
<dbReference type="InterPro" id="IPR011611">
    <property type="entry name" value="PfkB_dom"/>
</dbReference>
<feature type="domain" description="Carbohydrate kinase PfkB" evidence="5">
    <location>
        <begin position="37"/>
        <end position="338"/>
    </location>
</feature>
<organism evidence="6 7">
    <name type="scientific">Haloquadratum walsbyi J07HQW2</name>
    <dbReference type="NCBI Taxonomy" id="1238425"/>
    <lineage>
        <taxon>Archaea</taxon>
        <taxon>Methanobacteriati</taxon>
        <taxon>Methanobacteriota</taxon>
        <taxon>Stenosarchaea group</taxon>
        <taxon>Halobacteria</taxon>
        <taxon>Halobacteriales</taxon>
        <taxon>Haloferacaceae</taxon>
        <taxon>Haloquadratum</taxon>
    </lineage>
</organism>
<dbReference type="Pfam" id="PF00294">
    <property type="entry name" value="PfkB"/>
    <property type="match status" value="1"/>
</dbReference>
<evidence type="ECO:0000256" key="1">
    <source>
        <dbReference type="ARBA" id="ARBA00010688"/>
    </source>
</evidence>
<reference evidence="6 7" key="1">
    <citation type="journal article" date="2013" name="PLoS ONE">
        <title>Assembly-driven community genomics of a hypersaline microbial ecosystem.</title>
        <authorList>
            <person name="Podell S."/>
            <person name="Ugalde J.A."/>
            <person name="Narasingarao P."/>
            <person name="Banfield J.F."/>
            <person name="Heidelberg K.B."/>
            <person name="Allen E.E."/>
        </authorList>
    </citation>
    <scope>NUCLEOTIDE SEQUENCE [LARGE SCALE GENOMIC DNA]</scope>
    <source>
        <strain evidence="7">J07HQW2</strain>
    </source>
</reference>
<dbReference type="CDD" id="cd01166">
    <property type="entry name" value="KdgK"/>
    <property type="match status" value="1"/>
</dbReference>
<evidence type="ECO:0000313" key="6">
    <source>
        <dbReference type="EMBL" id="ERG96222.1"/>
    </source>
</evidence>
<evidence type="ECO:0000259" key="5">
    <source>
        <dbReference type="Pfam" id="PF00294"/>
    </source>
</evidence>
<sequence length="359" mass="38089">MGKTTDTDTDREDEDEDVDVDVNANTSTDTETNTSVDIVTIGETMLRLSPPAGVRITQADEFAVHVGGAESNVAVIASQLGCETSWISKLPASPLGRRIITTLRGHDVEVDITWDESDNSRVGTYYFEPGGEPRGDSVHYDRAGSSVTTLSAAEISLETVRSASTCYMSGITPALSETVQTTVETVLQTAQSAGTQTAFDLNYRSKLWDTTAAAKAYRSLLPHIDILIGAERDVEACLGLDADPESVVRELASTFDLETVVLTRGESGAVALYDDTIFEQPVYNAETIDAVGTGDAFVGGFLARRLDNDHSNHNDIDDALATGAAAAAVKRTIKGDTAAITPAEIAAVRDTDSSGSISR</sequence>
<accession>U1PR21</accession>
<keyword evidence="2" id="KW-0808">Transferase</keyword>
<evidence type="ECO:0000256" key="2">
    <source>
        <dbReference type="ARBA" id="ARBA00022679"/>
    </source>
</evidence>
<dbReference type="eggNOG" id="arCOG00014">
    <property type="taxonomic scope" value="Archaea"/>
</dbReference>
<evidence type="ECO:0000256" key="3">
    <source>
        <dbReference type="ARBA" id="ARBA00022777"/>
    </source>
</evidence>
<dbReference type="PANTHER" id="PTHR43320:SF2">
    <property type="entry name" value="2-DEHYDRO-3-DEOXYGLUCONOKINASE_2-DEHYDRO-3-DEOXYGALACTONOKINASE"/>
    <property type="match status" value="1"/>
</dbReference>
<dbReference type="GO" id="GO:0016301">
    <property type="term" value="F:kinase activity"/>
    <property type="evidence" value="ECO:0007669"/>
    <property type="project" value="UniProtKB-KW"/>
</dbReference>
<dbReference type="RefSeq" id="WP_021055690.1">
    <property type="nucleotide sequence ID" value="NZ_KE356561.1"/>
</dbReference>
<keyword evidence="3 6" id="KW-0418">Kinase</keyword>
<dbReference type="EMBL" id="KE356561">
    <property type="protein sequence ID" value="ERG96222.1"/>
    <property type="molecule type" value="Genomic_DNA"/>
</dbReference>
<proteinExistence type="inferred from homology"/>
<dbReference type="STRING" id="1238425.J07HQW2_02697"/>
<dbReference type="AlphaFoldDB" id="U1PR21"/>
<name>U1PR21_9EURY</name>
<feature type="region of interest" description="Disordered" evidence="4">
    <location>
        <begin position="1"/>
        <end position="30"/>
    </location>
</feature>
<dbReference type="NCBIfam" id="NF041332">
    <property type="entry name" value="KDG_KDGal_kin_Halo"/>
    <property type="match status" value="1"/>
</dbReference>
<dbReference type="InterPro" id="IPR054871">
    <property type="entry name" value="KDG_KDGal_kin_Halo"/>
</dbReference>
<evidence type="ECO:0000256" key="4">
    <source>
        <dbReference type="SAM" id="MobiDB-lite"/>
    </source>
</evidence>
<dbReference type="HOGENOM" id="CLU_027634_6_0_2"/>